<organism evidence="1 2">
    <name type="scientific">Periconia digitata</name>
    <dbReference type="NCBI Taxonomy" id="1303443"/>
    <lineage>
        <taxon>Eukaryota</taxon>
        <taxon>Fungi</taxon>
        <taxon>Dikarya</taxon>
        <taxon>Ascomycota</taxon>
        <taxon>Pezizomycotina</taxon>
        <taxon>Dothideomycetes</taxon>
        <taxon>Pleosporomycetidae</taxon>
        <taxon>Pleosporales</taxon>
        <taxon>Massarineae</taxon>
        <taxon>Periconiaceae</taxon>
        <taxon>Periconia</taxon>
    </lineage>
</organism>
<protein>
    <submittedName>
        <fullName evidence="1">Uncharacterized protein</fullName>
    </submittedName>
</protein>
<keyword evidence="2" id="KW-1185">Reference proteome</keyword>
<dbReference type="Proteomes" id="UP001152607">
    <property type="component" value="Unassembled WGS sequence"/>
</dbReference>
<comment type="caution">
    <text evidence="1">The sequence shown here is derived from an EMBL/GenBank/DDBJ whole genome shotgun (WGS) entry which is preliminary data.</text>
</comment>
<proteinExistence type="predicted"/>
<name>A0A9W4XYJ9_9PLEO</name>
<evidence type="ECO:0000313" key="1">
    <source>
        <dbReference type="EMBL" id="CAI6339847.1"/>
    </source>
</evidence>
<accession>A0A9W4XYJ9</accession>
<evidence type="ECO:0000313" key="2">
    <source>
        <dbReference type="Proteomes" id="UP001152607"/>
    </source>
</evidence>
<dbReference type="AlphaFoldDB" id="A0A9W4XYJ9"/>
<sequence length="51" mass="5551">MPTVDTKTARILRLDMESEDGTAGALSIIVNMPAVALPSPPWHTSVLRYNN</sequence>
<reference evidence="1" key="1">
    <citation type="submission" date="2023-01" db="EMBL/GenBank/DDBJ databases">
        <authorList>
            <person name="Van Ghelder C."/>
            <person name="Rancurel C."/>
        </authorList>
    </citation>
    <scope>NUCLEOTIDE SEQUENCE</scope>
    <source>
        <strain evidence="1">CNCM I-4278</strain>
    </source>
</reference>
<gene>
    <name evidence="1" type="ORF">PDIGIT_LOCUS13011</name>
</gene>
<dbReference type="EMBL" id="CAOQHR010000009">
    <property type="protein sequence ID" value="CAI6339847.1"/>
    <property type="molecule type" value="Genomic_DNA"/>
</dbReference>